<dbReference type="InterPro" id="IPR036388">
    <property type="entry name" value="WH-like_DNA-bd_sf"/>
</dbReference>
<organism evidence="1">
    <name type="scientific">marine sediment metagenome</name>
    <dbReference type="NCBI Taxonomy" id="412755"/>
    <lineage>
        <taxon>unclassified sequences</taxon>
        <taxon>metagenomes</taxon>
        <taxon>ecological metagenomes</taxon>
    </lineage>
</organism>
<gene>
    <name evidence="1" type="ORF">S12H4_03536</name>
</gene>
<comment type="caution">
    <text evidence="1">The sequence shown here is derived from an EMBL/GenBank/DDBJ whole genome shotgun (WGS) entry which is preliminary data.</text>
</comment>
<protein>
    <submittedName>
        <fullName evidence="1">Uncharacterized protein</fullName>
    </submittedName>
</protein>
<dbReference type="Pfam" id="PF13412">
    <property type="entry name" value="HTH_24"/>
    <property type="match status" value="1"/>
</dbReference>
<dbReference type="SUPFAM" id="SSF46785">
    <property type="entry name" value="Winged helix' DNA-binding domain"/>
    <property type="match status" value="1"/>
</dbReference>
<proteinExistence type="predicted"/>
<dbReference type="Gene3D" id="1.10.10.10">
    <property type="entry name" value="Winged helix-like DNA-binding domain superfamily/Winged helix DNA-binding domain"/>
    <property type="match status" value="1"/>
</dbReference>
<accession>X1SUY9</accession>
<feature type="non-terminal residue" evidence="1">
    <location>
        <position position="175"/>
    </location>
</feature>
<evidence type="ECO:0000313" key="1">
    <source>
        <dbReference type="EMBL" id="GAI71614.1"/>
    </source>
</evidence>
<name>X1SUY9_9ZZZZ</name>
<dbReference type="AlphaFoldDB" id="X1SUY9"/>
<sequence>MPTKKHLDTLLELKENPSLSQRSLAHKLNISLGLTNSILQNLIHRGLIKAKKMTGRKILYLITPKGIIQATNFIYDRVRETQHYYQYAKDLLTTHFTNLYDKGARKAAIYGTSQLAEITYLSLLDSPLRLYSIITDDPASLSSSTFSKKKFLGHEILTLSDFAQKISQTPAPENF</sequence>
<reference evidence="1" key="1">
    <citation type="journal article" date="2014" name="Front. Microbiol.">
        <title>High frequency of phylogenetically diverse reductive dehalogenase-homologous genes in deep subseafloor sedimentary metagenomes.</title>
        <authorList>
            <person name="Kawai M."/>
            <person name="Futagami T."/>
            <person name="Toyoda A."/>
            <person name="Takaki Y."/>
            <person name="Nishi S."/>
            <person name="Hori S."/>
            <person name="Arai W."/>
            <person name="Tsubouchi T."/>
            <person name="Morono Y."/>
            <person name="Uchiyama I."/>
            <person name="Ito T."/>
            <person name="Fujiyama A."/>
            <person name="Inagaki F."/>
            <person name="Takami H."/>
        </authorList>
    </citation>
    <scope>NUCLEOTIDE SEQUENCE</scope>
    <source>
        <strain evidence="1">Expedition CK06-06</strain>
    </source>
</reference>
<dbReference type="EMBL" id="BARW01001004">
    <property type="protein sequence ID" value="GAI71614.1"/>
    <property type="molecule type" value="Genomic_DNA"/>
</dbReference>
<dbReference type="InterPro" id="IPR036390">
    <property type="entry name" value="WH_DNA-bd_sf"/>
</dbReference>